<keyword evidence="6" id="KW-0560">Oxidoreductase</keyword>
<reference evidence="9" key="1">
    <citation type="submission" date="2020-10" db="EMBL/GenBank/DDBJ databases">
        <title>Connecting structure to function with the recovery of over 1000 high-quality activated sludge metagenome-assembled genomes encoding full-length rRNA genes using long-read sequencing.</title>
        <authorList>
            <person name="Singleton C.M."/>
            <person name="Petriglieri F."/>
            <person name="Kristensen J.M."/>
            <person name="Kirkegaard R.H."/>
            <person name="Michaelsen T.Y."/>
            <person name="Andersen M.H."/>
            <person name="Karst S.M."/>
            <person name="Dueholm M.S."/>
            <person name="Nielsen P.H."/>
            <person name="Albertsen M."/>
        </authorList>
    </citation>
    <scope>NUCLEOTIDE SEQUENCE</scope>
    <source>
        <strain evidence="9">Hirt_18-Q3-R61-65_BATAC.395</strain>
    </source>
</reference>
<evidence type="ECO:0000256" key="1">
    <source>
        <dbReference type="ARBA" id="ARBA00001974"/>
    </source>
</evidence>
<dbReference type="PANTHER" id="PTHR11985:SF35">
    <property type="entry name" value="ANAEROBIC GLYCEROL-3-PHOSPHATE DEHYDROGENASE SUBUNIT A"/>
    <property type="match status" value="1"/>
</dbReference>
<dbReference type="EMBL" id="JADJUC010000004">
    <property type="protein sequence ID" value="MBK8523584.1"/>
    <property type="molecule type" value="Genomic_DNA"/>
</dbReference>
<dbReference type="GO" id="GO:0004368">
    <property type="term" value="F:glycerol-3-phosphate dehydrogenase (quinone) activity"/>
    <property type="evidence" value="ECO:0007669"/>
    <property type="project" value="InterPro"/>
</dbReference>
<dbReference type="GO" id="GO:0046168">
    <property type="term" value="P:glycerol-3-phosphate catabolic process"/>
    <property type="evidence" value="ECO:0007669"/>
    <property type="project" value="TreeGrafter"/>
</dbReference>
<dbReference type="GO" id="GO:0006071">
    <property type="term" value="P:glycerol metabolic process"/>
    <property type="evidence" value="ECO:0007669"/>
    <property type="project" value="UniProtKB-KW"/>
</dbReference>
<dbReference type="InterPro" id="IPR038299">
    <property type="entry name" value="DAO_C_sf"/>
</dbReference>
<proteinExistence type="inferred from homology"/>
<keyword evidence="5" id="KW-0274">FAD</keyword>
<organism evidence="9 10">
    <name type="scientific">Candidatus Proximibacter danicus</name>
    <dbReference type="NCBI Taxonomy" id="2954365"/>
    <lineage>
        <taxon>Bacteria</taxon>
        <taxon>Pseudomonadati</taxon>
        <taxon>Pseudomonadota</taxon>
        <taxon>Betaproteobacteria</taxon>
        <taxon>Candidatus Proximibacter</taxon>
    </lineage>
</organism>
<dbReference type="PRINTS" id="PR01001">
    <property type="entry name" value="FADG3PDH"/>
</dbReference>
<name>A0A9D7K1D6_9PROT</name>
<protein>
    <submittedName>
        <fullName evidence="9">Glycerol-3-phosphate dehydrogenase/oxidase</fullName>
    </submittedName>
</protein>
<dbReference type="Proteomes" id="UP000886689">
    <property type="component" value="Unassembled WGS sequence"/>
</dbReference>
<dbReference type="InterPro" id="IPR031656">
    <property type="entry name" value="DAO_C"/>
</dbReference>
<dbReference type="Pfam" id="PF16901">
    <property type="entry name" value="DAO_C"/>
    <property type="match status" value="1"/>
</dbReference>
<evidence type="ECO:0000256" key="2">
    <source>
        <dbReference type="ARBA" id="ARBA00007330"/>
    </source>
</evidence>
<comment type="caution">
    <text evidence="9">The sequence shown here is derived from an EMBL/GenBank/DDBJ whole genome shotgun (WGS) entry which is preliminary data.</text>
</comment>
<evidence type="ECO:0000256" key="3">
    <source>
        <dbReference type="ARBA" id="ARBA00022630"/>
    </source>
</evidence>
<evidence type="ECO:0000259" key="8">
    <source>
        <dbReference type="Pfam" id="PF16901"/>
    </source>
</evidence>
<feature type="domain" description="Alpha-glycerophosphate oxidase C-terminal" evidence="8">
    <location>
        <begin position="415"/>
        <end position="494"/>
    </location>
</feature>
<dbReference type="PROSITE" id="PS00978">
    <property type="entry name" value="FAD_G3PDH_2"/>
    <property type="match status" value="1"/>
</dbReference>
<dbReference type="SUPFAM" id="SSF51905">
    <property type="entry name" value="FAD/NAD(P)-binding domain"/>
    <property type="match status" value="1"/>
</dbReference>
<dbReference type="Gene3D" id="3.30.9.10">
    <property type="entry name" value="D-Amino Acid Oxidase, subunit A, domain 2"/>
    <property type="match status" value="1"/>
</dbReference>
<evidence type="ECO:0000256" key="4">
    <source>
        <dbReference type="ARBA" id="ARBA00022798"/>
    </source>
</evidence>
<keyword evidence="4" id="KW-0319">Glycerol metabolism</keyword>
<comment type="similarity">
    <text evidence="2">Belongs to the FAD-dependent glycerol-3-phosphate dehydrogenase family.</text>
</comment>
<dbReference type="InterPro" id="IPR036188">
    <property type="entry name" value="FAD/NAD-bd_sf"/>
</dbReference>
<dbReference type="Pfam" id="PF01266">
    <property type="entry name" value="DAO"/>
    <property type="match status" value="1"/>
</dbReference>
<evidence type="ECO:0000313" key="10">
    <source>
        <dbReference type="Proteomes" id="UP000886689"/>
    </source>
</evidence>
<sequence length="546" mass="57809">MKREEMLLQAREGGRVWDLLVIGGGATGLGIAVDAASRGHSVLLLERDDFAKGTSSRSTKLIHGGVRYLRQGNVALVIEALKERGRLRRNAPHLVRDLAFVVPSYAWWESPFYGVGLKLYDLLAGECGFGASQHLSEGEVVAAIPTIETAGLLGGTRYFDGQFDDARLAIALARTAADHGAVLLNYCAVVALRKTLGLVRGAVVRDAESGEEFEVSAKVVINATGPFCDAVRRLDKPGVKPLISPSQGTHLVLPRKFLPGDAAIMVPHTDDGRVMFAIPWQDRVVVGTTDVAVAAVLPEPVPQAGEVAFLLATANRYLADDASADDVLSVFAGIRPLVSEEATSTASLSREHVLLIDPDSGLLTVAGGKWTTYRRMAEDAVDLAETLAELPPRPCATASLAIHGHDPDADRHGRFSAYGSDAPALLAMVKANPALGAPLHPELSLTGAEVVWACRHEMARKLEDVLARRSRSLLLDAAAACALAPKVAALMAGEICGGGRGEGCRVDTGARNSTRNGAEAWIAQEVAAFEALAGGYRLATRLATHK</sequence>
<accession>A0A9D7K1D6</accession>
<dbReference type="AlphaFoldDB" id="A0A9D7K1D6"/>
<evidence type="ECO:0000256" key="6">
    <source>
        <dbReference type="ARBA" id="ARBA00023002"/>
    </source>
</evidence>
<keyword evidence="3" id="KW-0285">Flavoprotein</keyword>
<evidence type="ECO:0000313" key="9">
    <source>
        <dbReference type="EMBL" id="MBK8523584.1"/>
    </source>
</evidence>
<dbReference type="Gene3D" id="1.10.8.870">
    <property type="entry name" value="Alpha-glycerophosphate oxidase, cap domain"/>
    <property type="match status" value="1"/>
</dbReference>
<evidence type="ECO:0000256" key="5">
    <source>
        <dbReference type="ARBA" id="ARBA00022827"/>
    </source>
</evidence>
<gene>
    <name evidence="9" type="ORF">IPL58_05330</name>
</gene>
<dbReference type="PANTHER" id="PTHR11985">
    <property type="entry name" value="GLYCEROL-3-PHOSPHATE DEHYDROGENASE"/>
    <property type="match status" value="1"/>
</dbReference>
<dbReference type="InterPro" id="IPR006076">
    <property type="entry name" value="FAD-dep_OxRdtase"/>
</dbReference>
<dbReference type="Gene3D" id="3.50.50.60">
    <property type="entry name" value="FAD/NAD(P)-binding domain"/>
    <property type="match status" value="1"/>
</dbReference>
<feature type="domain" description="FAD dependent oxidoreductase" evidence="7">
    <location>
        <begin position="18"/>
        <end position="374"/>
    </location>
</feature>
<dbReference type="InterPro" id="IPR000447">
    <property type="entry name" value="G3P_DH_FAD-dep"/>
</dbReference>
<evidence type="ECO:0000259" key="7">
    <source>
        <dbReference type="Pfam" id="PF01266"/>
    </source>
</evidence>
<comment type="cofactor">
    <cofactor evidence="1">
        <name>FAD</name>
        <dbReference type="ChEBI" id="CHEBI:57692"/>
    </cofactor>
</comment>